<dbReference type="AlphaFoldDB" id="A0A7W9UZ68"/>
<dbReference type="InterPro" id="IPR003593">
    <property type="entry name" value="AAA+_ATPase"/>
</dbReference>
<evidence type="ECO:0000313" key="6">
    <source>
        <dbReference type="EMBL" id="MBB5936076.1"/>
    </source>
</evidence>
<keyword evidence="1" id="KW-0813">Transport</keyword>
<dbReference type="RefSeq" id="WP_184572722.1">
    <property type="nucleotide sequence ID" value="NZ_JACHJL010000007.1"/>
</dbReference>
<dbReference type="InterPro" id="IPR027417">
    <property type="entry name" value="P-loop_NTPase"/>
</dbReference>
<evidence type="ECO:0000259" key="5">
    <source>
        <dbReference type="PROSITE" id="PS50893"/>
    </source>
</evidence>
<sequence>MRAPRPPSPSGVFLELRGVGRRYGLRGPWVLSGIDLDVAAGTLVRIEGTNGTGKSTLLRLIAGIDQPTVGRVAGRPRTAYVPERFPAALPFTAADYLARMGQVHGHGRTRAVRGAGEWLERFGAAGHAHTPLAELSKGTSQKVAVVQALLADPQLLVLDEAWSGLDQRARAELDRAVAGRVAEGGTVVFVDHDPLRLAGAPDTVYRLRAGGLDRARPGQVAESGESAPPGLRVLIEAEGPPGADPPGGLPGAPTVQRAPDGAIRLTVPAAYSDALLRALLTAARPPWHIRTVTQAGALPTPREPRSQGVDDRP</sequence>
<name>A0A7W9UZ68_9ACTN</name>
<dbReference type="InterPro" id="IPR051782">
    <property type="entry name" value="ABC_Transporter_VariousFunc"/>
</dbReference>
<evidence type="ECO:0000256" key="4">
    <source>
        <dbReference type="SAM" id="MobiDB-lite"/>
    </source>
</evidence>
<dbReference type="PANTHER" id="PTHR42939:SF1">
    <property type="entry name" value="ABC TRANSPORTER ATP-BINDING PROTEIN ALBC-RELATED"/>
    <property type="match status" value="1"/>
</dbReference>
<protein>
    <submittedName>
        <fullName evidence="6">ABC-type Mn2+/Zn2+ transport system ATPase subunit</fullName>
    </submittedName>
</protein>
<dbReference type="InterPro" id="IPR003439">
    <property type="entry name" value="ABC_transporter-like_ATP-bd"/>
</dbReference>
<gene>
    <name evidence="6" type="ORF">FHS42_003151</name>
</gene>
<dbReference type="GO" id="GO:0005524">
    <property type="term" value="F:ATP binding"/>
    <property type="evidence" value="ECO:0007669"/>
    <property type="project" value="UniProtKB-KW"/>
</dbReference>
<dbReference type="SUPFAM" id="SSF52540">
    <property type="entry name" value="P-loop containing nucleoside triphosphate hydrolases"/>
    <property type="match status" value="1"/>
</dbReference>
<evidence type="ECO:0000256" key="2">
    <source>
        <dbReference type="ARBA" id="ARBA00022741"/>
    </source>
</evidence>
<keyword evidence="2" id="KW-0547">Nucleotide-binding</keyword>
<dbReference type="PANTHER" id="PTHR42939">
    <property type="entry name" value="ABC TRANSPORTER ATP-BINDING PROTEIN ALBC-RELATED"/>
    <property type="match status" value="1"/>
</dbReference>
<feature type="compositionally biased region" description="Basic and acidic residues" evidence="4">
    <location>
        <begin position="302"/>
        <end position="313"/>
    </location>
</feature>
<dbReference type="Pfam" id="PF00005">
    <property type="entry name" value="ABC_tran"/>
    <property type="match status" value="1"/>
</dbReference>
<proteinExistence type="predicted"/>
<feature type="domain" description="ABC transporter" evidence="5">
    <location>
        <begin position="14"/>
        <end position="234"/>
    </location>
</feature>
<organism evidence="6 7">
    <name type="scientific">Streptomyces zagrosensis</name>
    <dbReference type="NCBI Taxonomy" id="1042984"/>
    <lineage>
        <taxon>Bacteria</taxon>
        <taxon>Bacillati</taxon>
        <taxon>Actinomycetota</taxon>
        <taxon>Actinomycetes</taxon>
        <taxon>Kitasatosporales</taxon>
        <taxon>Streptomycetaceae</taxon>
        <taxon>Streptomyces</taxon>
    </lineage>
</organism>
<evidence type="ECO:0000313" key="7">
    <source>
        <dbReference type="Proteomes" id="UP000588098"/>
    </source>
</evidence>
<dbReference type="SMART" id="SM00382">
    <property type="entry name" value="AAA"/>
    <property type="match status" value="1"/>
</dbReference>
<accession>A0A7W9UZ68</accession>
<dbReference type="Proteomes" id="UP000588098">
    <property type="component" value="Unassembled WGS sequence"/>
</dbReference>
<keyword evidence="3" id="KW-0067">ATP-binding</keyword>
<dbReference type="GO" id="GO:0016887">
    <property type="term" value="F:ATP hydrolysis activity"/>
    <property type="evidence" value="ECO:0007669"/>
    <property type="project" value="InterPro"/>
</dbReference>
<comment type="caution">
    <text evidence="6">The sequence shown here is derived from an EMBL/GenBank/DDBJ whole genome shotgun (WGS) entry which is preliminary data.</text>
</comment>
<keyword evidence="7" id="KW-1185">Reference proteome</keyword>
<evidence type="ECO:0000256" key="3">
    <source>
        <dbReference type="ARBA" id="ARBA00022840"/>
    </source>
</evidence>
<dbReference type="PROSITE" id="PS50893">
    <property type="entry name" value="ABC_TRANSPORTER_2"/>
    <property type="match status" value="1"/>
</dbReference>
<reference evidence="6 7" key="1">
    <citation type="submission" date="2020-08" db="EMBL/GenBank/DDBJ databases">
        <title>Genomic Encyclopedia of Type Strains, Phase III (KMG-III): the genomes of soil and plant-associated and newly described type strains.</title>
        <authorList>
            <person name="Whitman W."/>
        </authorList>
    </citation>
    <scope>NUCLEOTIDE SEQUENCE [LARGE SCALE GENOMIC DNA]</scope>
    <source>
        <strain evidence="6 7">CECT 8305</strain>
    </source>
</reference>
<feature type="region of interest" description="Disordered" evidence="4">
    <location>
        <begin position="292"/>
        <end position="313"/>
    </location>
</feature>
<evidence type="ECO:0000256" key="1">
    <source>
        <dbReference type="ARBA" id="ARBA00022448"/>
    </source>
</evidence>
<dbReference type="EMBL" id="JACHJL010000007">
    <property type="protein sequence ID" value="MBB5936076.1"/>
    <property type="molecule type" value="Genomic_DNA"/>
</dbReference>
<dbReference type="Gene3D" id="3.40.50.300">
    <property type="entry name" value="P-loop containing nucleotide triphosphate hydrolases"/>
    <property type="match status" value="1"/>
</dbReference>